<feature type="transmembrane region" description="Helical" evidence="1">
    <location>
        <begin position="61"/>
        <end position="86"/>
    </location>
</feature>
<comment type="caution">
    <text evidence="2">The sequence shown here is derived from an EMBL/GenBank/DDBJ whole genome shotgun (WGS) entry which is preliminary data.</text>
</comment>
<organism evidence="2 3">
    <name type="scientific">Virgibacillus oceani</name>
    <dbReference type="NCBI Taxonomy" id="1479511"/>
    <lineage>
        <taxon>Bacteria</taxon>
        <taxon>Bacillati</taxon>
        <taxon>Bacillota</taxon>
        <taxon>Bacilli</taxon>
        <taxon>Bacillales</taxon>
        <taxon>Bacillaceae</taxon>
        <taxon>Virgibacillus</taxon>
    </lineage>
</organism>
<dbReference type="AlphaFoldDB" id="A0A917HBF2"/>
<dbReference type="Proteomes" id="UP000622860">
    <property type="component" value="Unassembled WGS sequence"/>
</dbReference>
<keyword evidence="1" id="KW-0812">Transmembrane</keyword>
<feature type="transmembrane region" description="Helical" evidence="1">
    <location>
        <begin position="193"/>
        <end position="213"/>
    </location>
</feature>
<dbReference type="EMBL" id="BMFR01000006">
    <property type="protein sequence ID" value="GGG73852.1"/>
    <property type="molecule type" value="Genomic_DNA"/>
</dbReference>
<sequence length="224" mass="25660">MFVGHYSVSFALKKAEVSIPLWKLFLAVQFIDIIWAIFVFLGLEKAEIDLHSLAASPLNLYYMPFTHSVLGALFWAIAVFTCTVVFSESKGPIRWKMAMIYSIAVFSHWVLDFIVHLNDLPLWANSYKAGIGLYQSAIGTFLVEIILLIAGVIIYFRAVRHHQKVTKIFLFFILFLIVLCWNSIWGIKPPTTNIAASFLLTCYLLTAFIIYLIEKKQRLRENSV</sequence>
<dbReference type="RefSeq" id="WP_188455061.1">
    <property type="nucleotide sequence ID" value="NZ_BMFR01000006.1"/>
</dbReference>
<accession>A0A917HBF2</accession>
<keyword evidence="1" id="KW-1133">Transmembrane helix</keyword>
<protein>
    <recommendedName>
        <fullName evidence="4">Permease</fullName>
    </recommendedName>
</protein>
<name>A0A917HBF2_9BACI</name>
<feature type="transmembrane region" description="Helical" evidence="1">
    <location>
        <begin position="137"/>
        <end position="156"/>
    </location>
</feature>
<keyword evidence="3" id="KW-1185">Reference proteome</keyword>
<feature type="transmembrane region" description="Helical" evidence="1">
    <location>
        <begin position="98"/>
        <end position="117"/>
    </location>
</feature>
<feature type="transmembrane region" description="Helical" evidence="1">
    <location>
        <begin position="21"/>
        <end position="41"/>
    </location>
</feature>
<evidence type="ECO:0000313" key="2">
    <source>
        <dbReference type="EMBL" id="GGG73852.1"/>
    </source>
</evidence>
<proteinExistence type="predicted"/>
<keyword evidence="1" id="KW-0472">Membrane</keyword>
<evidence type="ECO:0008006" key="4">
    <source>
        <dbReference type="Google" id="ProtNLM"/>
    </source>
</evidence>
<gene>
    <name evidence="2" type="ORF">GCM10011398_17980</name>
</gene>
<reference evidence="2" key="2">
    <citation type="submission" date="2020-09" db="EMBL/GenBank/DDBJ databases">
        <authorList>
            <person name="Sun Q."/>
            <person name="Zhou Y."/>
        </authorList>
    </citation>
    <scope>NUCLEOTIDE SEQUENCE</scope>
    <source>
        <strain evidence="2">CGMCC 1.12754</strain>
    </source>
</reference>
<feature type="transmembrane region" description="Helical" evidence="1">
    <location>
        <begin position="168"/>
        <end position="187"/>
    </location>
</feature>
<evidence type="ECO:0000313" key="3">
    <source>
        <dbReference type="Proteomes" id="UP000622860"/>
    </source>
</evidence>
<evidence type="ECO:0000256" key="1">
    <source>
        <dbReference type="SAM" id="Phobius"/>
    </source>
</evidence>
<reference evidence="2" key="1">
    <citation type="journal article" date="2014" name="Int. J. Syst. Evol. Microbiol.">
        <title>Complete genome sequence of Corynebacterium casei LMG S-19264T (=DSM 44701T), isolated from a smear-ripened cheese.</title>
        <authorList>
            <consortium name="US DOE Joint Genome Institute (JGI-PGF)"/>
            <person name="Walter F."/>
            <person name="Albersmeier A."/>
            <person name="Kalinowski J."/>
            <person name="Ruckert C."/>
        </authorList>
    </citation>
    <scope>NUCLEOTIDE SEQUENCE</scope>
    <source>
        <strain evidence="2">CGMCC 1.12754</strain>
    </source>
</reference>